<evidence type="ECO:0000256" key="1">
    <source>
        <dbReference type="SAM" id="Phobius"/>
    </source>
</evidence>
<dbReference type="Proteomes" id="UP000504631">
    <property type="component" value="Unplaced"/>
</dbReference>
<dbReference type="AlphaFoldDB" id="A0A6J3JX25"/>
<dbReference type="GeneID" id="117230869"/>
<keyword evidence="1" id="KW-0812">Transmembrane</keyword>
<keyword evidence="2" id="KW-1185">Reference proteome</keyword>
<evidence type="ECO:0000313" key="3">
    <source>
        <dbReference type="RefSeq" id="XP_033344635.1"/>
    </source>
</evidence>
<feature type="transmembrane region" description="Helical" evidence="1">
    <location>
        <begin position="264"/>
        <end position="289"/>
    </location>
</feature>
<dbReference type="KEGG" id="bvk:117230869"/>
<proteinExistence type="predicted"/>
<reference evidence="3" key="1">
    <citation type="submission" date="2025-08" db="UniProtKB">
        <authorList>
            <consortium name="RefSeq"/>
        </authorList>
    </citation>
    <scope>IDENTIFICATION</scope>
    <source>
        <tissue evidence="3">Muscle</tissue>
    </source>
</reference>
<name>A0A6J3JX25_9HYME</name>
<gene>
    <name evidence="3" type="primary">LOC117230869</name>
</gene>
<evidence type="ECO:0000313" key="2">
    <source>
        <dbReference type="Proteomes" id="UP000504631"/>
    </source>
</evidence>
<sequence>MIDRYKSTRIYKESIVMYSCRSTFINSVLIQCVIGEETRYVKLTIWSIIGFIFLQKGVISLCEKTKARNDTINMQEKFSRWNGGELFRESNVTENRFKIIKFQTGTQREDIAVDHSGDTTSGEQWPRELFASDKTDSIGSGIPRTISTIKRRTTIHRKQDAKDVHSTQTSTIYSNNRNEVEKVNHKVNVILPLTSNKNPYETEDTVINNSTPSASFESKDFDTTNLIKLTERNFFEHEYNKISDESIGNNKNETKSRRRPVNRVGTAIAITMLVIGVVMLLIGPLIVIIRTFNNRRRNRQMLKSRCYNDQPPTYEEATLMDETPRYSTLQLDATIDSLSP</sequence>
<keyword evidence="1" id="KW-1133">Transmembrane helix</keyword>
<keyword evidence="1" id="KW-0472">Membrane</keyword>
<accession>A0A6J3JX25</accession>
<organism evidence="2 3">
    <name type="scientific">Bombus vosnesenskii</name>
    <dbReference type="NCBI Taxonomy" id="207650"/>
    <lineage>
        <taxon>Eukaryota</taxon>
        <taxon>Metazoa</taxon>
        <taxon>Ecdysozoa</taxon>
        <taxon>Arthropoda</taxon>
        <taxon>Hexapoda</taxon>
        <taxon>Insecta</taxon>
        <taxon>Pterygota</taxon>
        <taxon>Neoptera</taxon>
        <taxon>Endopterygota</taxon>
        <taxon>Hymenoptera</taxon>
        <taxon>Apocrita</taxon>
        <taxon>Aculeata</taxon>
        <taxon>Apoidea</taxon>
        <taxon>Anthophila</taxon>
        <taxon>Apidae</taxon>
        <taxon>Bombus</taxon>
        <taxon>Pyrobombus</taxon>
    </lineage>
</organism>
<protein>
    <submittedName>
        <fullName evidence="3">Uncharacterized protein LOC117230869 isoform X1</fullName>
    </submittedName>
</protein>
<dbReference type="RefSeq" id="XP_033344635.1">
    <property type="nucleotide sequence ID" value="XM_033488744.1"/>
</dbReference>